<proteinExistence type="inferred from homology"/>
<dbReference type="PANTHER" id="PTHR44169:SF5">
    <property type="entry name" value="ENOYL-(ACYL CARRIER) REDUCTASE"/>
    <property type="match status" value="1"/>
</dbReference>
<dbReference type="SUPFAM" id="SSF51735">
    <property type="entry name" value="NAD(P)-binding Rossmann-fold domains"/>
    <property type="match status" value="1"/>
</dbReference>
<dbReference type="Gene3D" id="3.40.50.720">
    <property type="entry name" value="NAD(P)-binding Rossmann-like Domain"/>
    <property type="match status" value="1"/>
</dbReference>
<comment type="similarity">
    <text evidence="1 3">Belongs to the short-chain dehydrogenases/reductases (SDR) family.</text>
</comment>
<evidence type="ECO:0000256" key="3">
    <source>
        <dbReference type="RuleBase" id="RU000363"/>
    </source>
</evidence>
<comment type="caution">
    <text evidence="5">The sequence shown here is derived from an EMBL/GenBank/DDBJ whole genome shotgun (WGS) entry which is preliminary data.</text>
</comment>
<sequence>MNDEKVVLVTGCAKGGIGYEYCKAFADQNCRVIATDIPQRLNDIVDLPNDNVDTLALDVTCDESVSSAVKTVVSKYGRIDILINNAGIGSTGPLAELPLESIRRAWEVNALGQLRLVQQVVPHMATRPGGGGGTIVNVGSVVGRVPTPWAGSYCASKAAVQAVTETLRVELRPFNIDVVLVVPGAVRSNFGKANMEGLGGFDWKLYKGFKEAIEERARASQGGQATEAEVLARHVVKKVLRPKPPKHIVFGHMTCLFAFLSWSPLWVRDWFFAKRFKLNKKL</sequence>
<dbReference type="GO" id="GO:0005783">
    <property type="term" value="C:endoplasmic reticulum"/>
    <property type="evidence" value="ECO:0007669"/>
    <property type="project" value="TreeGrafter"/>
</dbReference>
<dbReference type="FunFam" id="3.40.50.720:FF:000261">
    <property type="entry name" value="NADPH-dependent 1-acyldihydroxyacetone phosphate reductase"/>
    <property type="match status" value="1"/>
</dbReference>
<evidence type="ECO:0000256" key="1">
    <source>
        <dbReference type="ARBA" id="ARBA00006484"/>
    </source>
</evidence>
<evidence type="ECO:0000256" key="4">
    <source>
        <dbReference type="SAM" id="Phobius"/>
    </source>
</evidence>
<keyword evidence="6" id="KW-1185">Reference proteome</keyword>
<dbReference type="InterPro" id="IPR020904">
    <property type="entry name" value="Sc_DH/Rdtase_CS"/>
</dbReference>
<gene>
    <name evidence="5" type="ORF">PanWU01x14_298300</name>
</gene>
<dbReference type="PRINTS" id="PR00080">
    <property type="entry name" value="SDRFAMILY"/>
</dbReference>
<dbReference type="PROSITE" id="PS00061">
    <property type="entry name" value="ADH_SHORT"/>
    <property type="match status" value="1"/>
</dbReference>
<name>A0A2P5AUX8_PARAD</name>
<dbReference type="PANTHER" id="PTHR44169">
    <property type="entry name" value="NADPH-DEPENDENT 1-ACYLDIHYDROXYACETONE PHOSPHATE REDUCTASE"/>
    <property type="match status" value="1"/>
</dbReference>
<evidence type="ECO:0000313" key="6">
    <source>
        <dbReference type="Proteomes" id="UP000237105"/>
    </source>
</evidence>
<dbReference type="OrthoDB" id="2102561at2759"/>
<dbReference type="InterPro" id="IPR036291">
    <property type="entry name" value="NAD(P)-bd_dom_sf"/>
</dbReference>
<dbReference type="EMBL" id="JXTB01000441">
    <property type="protein sequence ID" value="PON40343.1"/>
    <property type="molecule type" value="Genomic_DNA"/>
</dbReference>
<keyword evidence="4" id="KW-1133">Transmembrane helix</keyword>
<keyword evidence="2" id="KW-0560">Oxidoreductase</keyword>
<dbReference type="STRING" id="3476.A0A2P5AUX8"/>
<keyword evidence="4" id="KW-0812">Transmembrane</keyword>
<dbReference type="InterPro" id="IPR002347">
    <property type="entry name" value="SDR_fam"/>
</dbReference>
<dbReference type="Proteomes" id="UP000237105">
    <property type="component" value="Unassembled WGS sequence"/>
</dbReference>
<dbReference type="GO" id="GO:0016491">
    <property type="term" value="F:oxidoreductase activity"/>
    <property type="evidence" value="ECO:0007669"/>
    <property type="project" value="UniProtKB-KW"/>
</dbReference>
<organism evidence="5 6">
    <name type="scientific">Parasponia andersonii</name>
    <name type="common">Sponia andersonii</name>
    <dbReference type="NCBI Taxonomy" id="3476"/>
    <lineage>
        <taxon>Eukaryota</taxon>
        <taxon>Viridiplantae</taxon>
        <taxon>Streptophyta</taxon>
        <taxon>Embryophyta</taxon>
        <taxon>Tracheophyta</taxon>
        <taxon>Spermatophyta</taxon>
        <taxon>Magnoliopsida</taxon>
        <taxon>eudicotyledons</taxon>
        <taxon>Gunneridae</taxon>
        <taxon>Pentapetalae</taxon>
        <taxon>rosids</taxon>
        <taxon>fabids</taxon>
        <taxon>Rosales</taxon>
        <taxon>Cannabaceae</taxon>
        <taxon>Parasponia</taxon>
    </lineage>
</organism>
<evidence type="ECO:0000313" key="5">
    <source>
        <dbReference type="EMBL" id="PON40343.1"/>
    </source>
</evidence>
<reference evidence="6" key="1">
    <citation type="submission" date="2016-06" db="EMBL/GenBank/DDBJ databases">
        <title>Parallel loss of symbiosis genes in relatives of nitrogen-fixing non-legume Parasponia.</title>
        <authorList>
            <person name="Van Velzen R."/>
            <person name="Holmer R."/>
            <person name="Bu F."/>
            <person name="Rutten L."/>
            <person name="Van Zeijl A."/>
            <person name="Liu W."/>
            <person name="Santuari L."/>
            <person name="Cao Q."/>
            <person name="Sharma T."/>
            <person name="Shen D."/>
            <person name="Roswanjaya Y."/>
            <person name="Wardhani T."/>
            <person name="Kalhor M.S."/>
            <person name="Jansen J."/>
            <person name="Van den Hoogen J."/>
            <person name="Gungor B."/>
            <person name="Hartog M."/>
            <person name="Hontelez J."/>
            <person name="Verver J."/>
            <person name="Yang W.-C."/>
            <person name="Schijlen E."/>
            <person name="Repin R."/>
            <person name="Schilthuizen M."/>
            <person name="Schranz E."/>
            <person name="Heidstra R."/>
            <person name="Miyata K."/>
            <person name="Fedorova E."/>
            <person name="Kohlen W."/>
            <person name="Bisseling T."/>
            <person name="Smit S."/>
            <person name="Geurts R."/>
        </authorList>
    </citation>
    <scope>NUCLEOTIDE SEQUENCE [LARGE SCALE GENOMIC DNA]</scope>
    <source>
        <strain evidence="6">cv. WU1-14</strain>
    </source>
</reference>
<accession>A0A2P5AUX8</accession>
<dbReference type="PRINTS" id="PR00081">
    <property type="entry name" value="GDHRDH"/>
</dbReference>
<feature type="transmembrane region" description="Helical" evidence="4">
    <location>
        <begin position="248"/>
        <end position="267"/>
    </location>
</feature>
<protein>
    <submittedName>
        <fullName evidence="5">Short-chain dehydrogenase/reductase</fullName>
    </submittedName>
</protein>
<keyword evidence="4" id="KW-0472">Membrane</keyword>
<dbReference type="CDD" id="cd05374">
    <property type="entry name" value="17beta-HSD-like_SDR_c"/>
    <property type="match status" value="1"/>
</dbReference>
<dbReference type="AlphaFoldDB" id="A0A2P5AUX8"/>
<dbReference type="Pfam" id="PF00106">
    <property type="entry name" value="adh_short"/>
    <property type="match status" value="1"/>
</dbReference>
<evidence type="ECO:0000256" key="2">
    <source>
        <dbReference type="ARBA" id="ARBA00023002"/>
    </source>
</evidence>